<keyword evidence="2" id="KW-1185">Reference proteome</keyword>
<organism evidence="1 2">
    <name type="scientific">Frischella japonica</name>
    <dbReference type="NCBI Taxonomy" id="2741544"/>
    <lineage>
        <taxon>Bacteria</taxon>
        <taxon>Pseudomonadati</taxon>
        <taxon>Pseudomonadota</taxon>
        <taxon>Gammaproteobacteria</taxon>
        <taxon>Orbales</taxon>
        <taxon>Orbaceae</taxon>
        <taxon>Frischella</taxon>
    </lineage>
</organism>
<gene>
    <name evidence="1" type="ORF">FcAc13_05830</name>
</gene>
<reference evidence="1 2" key="1">
    <citation type="submission" date="2020-06" db="EMBL/GenBank/DDBJ databases">
        <title>Frischella cerana isolated from Apis cerana gut homogenate.</title>
        <authorList>
            <person name="Wolter L.A."/>
            <person name="Suenami S."/>
            <person name="Miyazaki R."/>
        </authorList>
    </citation>
    <scope>NUCLEOTIDE SEQUENCE [LARGE SCALE GENOMIC DNA]</scope>
    <source>
        <strain evidence="1 2">Ac13</strain>
    </source>
</reference>
<comment type="caution">
    <text evidence="1">The sequence shown here is derived from an EMBL/GenBank/DDBJ whole genome shotgun (WGS) entry which is preliminary data.</text>
</comment>
<sequence length="502" mass="57820">MKKKLITLGILATIGIAYTGSSWYFGNKIRSEFTQKLPQIESEFNSFLKDTSSLFDDIEVKLSIAEYEQNIFTSNIKVKLSLNRTYGLELYQRAELTELGYDFEKELMNFNDALTIFHGPFPIYSLLNGDAIPKQAVITYQLKKDLFNKELQNVVGNKPLLNMETKIDFIGNTTTILTTPAINYKSDEMERNTFISSANKLTINQTTDMNKSVKDINLNIKKFQFSIANQSFYLKLNIDDLYLTGSQMVDLVKQNINTNLDFQLNNLNLLVNKENLDFNKIKLKTNVNGKYCMNSIKNIQFDIDQIIYGKQNLGQFNSEVNFICNVNINHDQEINHQTNKIEVDIANMSLDTTNGKLSAAYKIKWSDHRPSFTTMLKKILDIMIAPETVINSDSYLQYKRHIQLPVKALAMLSAKTRNVENETVLINRALYNPKTWLGATEISIVDGRIHYPLFLINNDTIESNISFSTIDKQFYINNKSVDPSSRYEISNNFRHNRFFDSY</sequence>
<accession>A0ABR7QX74</accession>
<protein>
    <submittedName>
        <fullName evidence="1">DUF945 family protein</fullName>
    </submittedName>
</protein>
<dbReference type="InterPro" id="IPR010352">
    <property type="entry name" value="DUF945"/>
</dbReference>
<name>A0ABR7QX74_9GAMM</name>
<evidence type="ECO:0000313" key="1">
    <source>
        <dbReference type="EMBL" id="MBC9130826.1"/>
    </source>
</evidence>
<evidence type="ECO:0000313" key="2">
    <source>
        <dbReference type="Proteomes" id="UP000651208"/>
    </source>
</evidence>
<proteinExistence type="predicted"/>
<dbReference type="RefSeq" id="WP_187755275.1">
    <property type="nucleotide sequence ID" value="NZ_JABURY010000014.1"/>
</dbReference>
<dbReference type="Pfam" id="PF06097">
    <property type="entry name" value="DUF945"/>
    <property type="match status" value="1"/>
</dbReference>
<dbReference type="Proteomes" id="UP000651208">
    <property type="component" value="Unassembled WGS sequence"/>
</dbReference>
<dbReference type="EMBL" id="JABURY010000014">
    <property type="protein sequence ID" value="MBC9130826.1"/>
    <property type="molecule type" value="Genomic_DNA"/>
</dbReference>